<evidence type="ECO:0000313" key="3">
    <source>
        <dbReference type="EMBL" id="KAK0520245.1"/>
    </source>
</evidence>
<comment type="caution">
    <text evidence="3">The sequence shown here is derived from an EMBL/GenBank/DDBJ whole genome shotgun (WGS) entry which is preliminary data.</text>
</comment>
<feature type="compositionally biased region" description="Basic and acidic residues" evidence="2">
    <location>
        <begin position="1496"/>
        <end position="1507"/>
    </location>
</feature>
<feature type="compositionally biased region" description="Acidic residues" evidence="2">
    <location>
        <begin position="1567"/>
        <end position="1583"/>
    </location>
</feature>
<keyword evidence="4" id="KW-1185">Reference proteome</keyword>
<feature type="coiled-coil region" evidence="1">
    <location>
        <begin position="1071"/>
        <end position="1098"/>
    </location>
</feature>
<sequence length="1615" mass="176327">MSDSEDGHDQDGISGSPSRLSYASADSLTAIDDVQLQDDDQLGLSLGADDDNLQVPSMALPNISSLCRPSQPSNAICTDLHDTNDAGFSDEDGDDDDTQDAFPTGKPANDQDYRPFPSRLVFLLYTIASNPRSPMSRKQIKLILLLLRWIGVKDTPSYSSYQKAVKLAQEALGGDSARSREVVGCEDHHFVVGSVSHELARDFAIPDVRKQLTLYPREDNVIVDMMDASWVGSLRDDRAPPMAKLPDGTHAYVEEPVELEDYRVLLVSAWFERKGRIWGRGRLCVPSLTSDRLDVIGQRELDFAVKNVRQNGPGLAQMGYKSVQWKQKSLSLISKSRKEAHGRPVYSVFLRVFCDDLSGVKSKRWDKHHGLYFQNGNLSKSYLGRDASIKLFCASPAASAGEMMEIFVEEVESLRNGFECIDSLTGELVLIRPTIALVVCDNPMAAELVGLVGMNGNFPCRACVSGGDSESKATIAGMKKILTAGSPRTTRDTKRVFRRQLFLAASGRKTAPKKLSAETGSSDPWTNAACSKLQEAHAASGAPRDVRTPDVRAKLKEAHDERPWAALLDYPGFEPYLQMPIELLHVVLLGLAKYLWRSTMHALTSEAKLELAARLTDANIDGLGLDGQLRGGYLVRHAQSLNGKDFRALLMVVPSILPAMINTDEDDEAIEALATAWLSSARLAAALFVESVARQDVQEYKKYVERCINAVYWSCAQAVPSLLASKPKLHLLLHAPQHFDAFGPLCNASAERFEAFNAIDLRFVLSGWKLHDNSEVGQSLRVLLASPAGKVLQEMYGVLSSKTQRSHGVIKASTKIQSETIDGTEFRQVRSITLPGTGDVVTADSAILASTVAHRMGGEEQLHTYIYLVQSLLASTASKTRQVDVVSVVNIQHDCKAAGCRLQRAPRTASQKRSHPGDDMEVGHSDLGLYTASLSQFRSSFTIWRHISPDIERGITDIARTVIEALLVMTGLASTLASLLDDPQGAHDRHEGDEDETMVADEVEFTNPHAHTFIAQHPLSRKCQHTLDAMIRAFEMRAPDTDLEPARDGHGSFAPLHVIYGYGLMLAGMSTHSQALELAELKNEVKELKASVQALASKESLTFNAKAVNDLAAKIFFSGIISDYAAGKGSTAMEKAGMIYLRKRPGILGANGKTIMMSNNTTAWKAVKTAFHQKFTNLRNHVKSRLPLVLGKINEEDSRNAYETLQDWFKNYGIDITEYRVYRVVLLRALAQKQIKNINGEPKLPESWWTHVSEITTAMMRDAISDEAEKADIVEQLEQLMRADQAKYGAFDIPQDEEMVKAERELDACIAEAQGFGDGKGTKLLSVGSAEGPSASSSSSAARRASAASSARPAPRPVTSSASAASAASSARPAPRPVTSSASAAAASSTSGGRAPSSAAVTSSSLGAQGSSSNRSSAQQPSSRKERSAANGKDATSSQRQHHGSQANSAERRPPSSQTYSRQTWSQQEAGSRQQEGASRQQESATRQPASLPQQEIRRRTGKDARENSSTIPSKRVASAALDAQTEEPSRSRRRFDTPKLGDDEDEIEVDKSPMTATRIKKHSQIFDDDEDDEEDEREEDDEYGHFDFGPVDGDDEDYGLDDMTSALASADHGL</sequence>
<reference evidence="3" key="1">
    <citation type="journal article" date="2023" name="PhytoFront">
        <title>Draft Genome Resources of Seven Strains of Tilletia horrida, Causal Agent of Kernel Smut of Rice.</title>
        <authorList>
            <person name="Khanal S."/>
            <person name="Antony Babu S."/>
            <person name="Zhou X.G."/>
        </authorList>
    </citation>
    <scope>NUCLEOTIDE SEQUENCE</scope>
    <source>
        <strain evidence="3">TX3</strain>
    </source>
</reference>
<evidence type="ECO:0000256" key="1">
    <source>
        <dbReference type="SAM" id="Coils"/>
    </source>
</evidence>
<feature type="compositionally biased region" description="Polar residues" evidence="2">
    <location>
        <begin position="1434"/>
        <end position="1494"/>
    </location>
</feature>
<feature type="compositionally biased region" description="Low complexity" evidence="2">
    <location>
        <begin position="1327"/>
        <end position="1422"/>
    </location>
</feature>
<gene>
    <name evidence="3" type="ORF">OC842_007163</name>
</gene>
<feature type="region of interest" description="Disordered" evidence="2">
    <location>
        <begin position="77"/>
        <end position="113"/>
    </location>
</feature>
<feature type="compositionally biased region" description="Basic and acidic residues" evidence="2">
    <location>
        <begin position="1528"/>
        <end position="1542"/>
    </location>
</feature>
<evidence type="ECO:0000313" key="4">
    <source>
        <dbReference type="Proteomes" id="UP001176521"/>
    </source>
</evidence>
<evidence type="ECO:0000256" key="2">
    <source>
        <dbReference type="SAM" id="MobiDB-lite"/>
    </source>
</evidence>
<keyword evidence="1" id="KW-0175">Coiled coil</keyword>
<feature type="compositionally biased region" description="Acidic residues" evidence="2">
    <location>
        <begin position="88"/>
        <end position="99"/>
    </location>
</feature>
<dbReference type="PANTHER" id="PTHR31912:SF34">
    <property type="entry name" value="NOTOCHORD-RELATED PROTEIN"/>
    <property type="match status" value="1"/>
</dbReference>
<dbReference type="Proteomes" id="UP001176521">
    <property type="component" value="Unassembled WGS sequence"/>
</dbReference>
<protein>
    <submittedName>
        <fullName evidence="3">Uncharacterized protein</fullName>
    </submittedName>
</protein>
<dbReference type="EMBL" id="JAPDMQ010000823">
    <property type="protein sequence ID" value="KAK0520245.1"/>
    <property type="molecule type" value="Genomic_DNA"/>
</dbReference>
<accession>A0AAN6G5Y8</accession>
<feature type="region of interest" description="Disordered" evidence="2">
    <location>
        <begin position="1"/>
        <end position="21"/>
    </location>
</feature>
<name>A0AAN6G5Y8_9BASI</name>
<dbReference type="PANTHER" id="PTHR31912">
    <property type="entry name" value="IP13529P"/>
    <property type="match status" value="1"/>
</dbReference>
<feature type="region of interest" description="Disordered" evidence="2">
    <location>
        <begin position="1327"/>
        <end position="1615"/>
    </location>
</feature>
<organism evidence="3 4">
    <name type="scientific">Tilletia horrida</name>
    <dbReference type="NCBI Taxonomy" id="155126"/>
    <lineage>
        <taxon>Eukaryota</taxon>
        <taxon>Fungi</taxon>
        <taxon>Dikarya</taxon>
        <taxon>Basidiomycota</taxon>
        <taxon>Ustilaginomycotina</taxon>
        <taxon>Exobasidiomycetes</taxon>
        <taxon>Tilletiales</taxon>
        <taxon>Tilletiaceae</taxon>
        <taxon>Tilletia</taxon>
    </lineage>
</organism>
<proteinExistence type="predicted"/>
<feature type="compositionally biased region" description="Basic and acidic residues" evidence="2">
    <location>
        <begin position="1"/>
        <end position="11"/>
    </location>
</feature>